<dbReference type="InterPro" id="IPR000028">
    <property type="entry name" value="Chloroperoxidase"/>
</dbReference>
<evidence type="ECO:0000256" key="1">
    <source>
        <dbReference type="ARBA" id="ARBA00001970"/>
    </source>
</evidence>
<keyword evidence="12" id="KW-1185">Reference proteome</keyword>
<evidence type="ECO:0000256" key="9">
    <source>
        <dbReference type="SAM" id="SignalP"/>
    </source>
</evidence>
<keyword evidence="3" id="KW-0349">Heme</keyword>
<evidence type="ECO:0000313" key="12">
    <source>
        <dbReference type="Proteomes" id="UP000307440"/>
    </source>
</evidence>
<evidence type="ECO:0000256" key="4">
    <source>
        <dbReference type="ARBA" id="ARBA00022723"/>
    </source>
</evidence>
<protein>
    <submittedName>
        <fullName evidence="11">Cloroperoxidase</fullName>
    </submittedName>
</protein>
<dbReference type="PANTHER" id="PTHR33577">
    <property type="entry name" value="STERIGMATOCYSTIN BIOSYNTHESIS PEROXIDASE STCC-RELATED"/>
    <property type="match status" value="1"/>
</dbReference>
<evidence type="ECO:0000256" key="2">
    <source>
        <dbReference type="ARBA" id="ARBA00022559"/>
    </source>
</evidence>
<evidence type="ECO:0000256" key="3">
    <source>
        <dbReference type="ARBA" id="ARBA00022617"/>
    </source>
</evidence>
<evidence type="ECO:0000256" key="8">
    <source>
        <dbReference type="SAM" id="MobiDB-lite"/>
    </source>
</evidence>
<feature type="domain" description="Heme haloperoxidase family profile" evidence="10">
    <location>
        <begin position="68"/>
        <end position="300"/>
    </location>
</feature>
<dbReference type="SUPFAM" id="SSF47571">
    <property type="entry name" value="Cloroperoxidase"/>
    <property type="match status" value="1"/>
</dbReference>
<keyword evidence="6" id="KW-0408">Iron</keyword>
<dbReference type="OrthoDB" id="2542103at2759"/>
<comment type="similarity">
    <text evidence="7">Belongs to the chloroperoxidase family.</text>
</comment>
<accession>A0A5C3KZN9</accession>
<feature type="chain" id="PRO_5023132317" evidence="9">
    <location>
        <begin position="24"/>
        <end position="384"/>
    </location>
</feature>
<dbReference type="Pfam" id="PF01328">
    <property type="entry name" value="Peroxidase_2"/>
    <property type="match status" value="1"/>
</dbReference>
<evidence type="ECO:0000313" key="11">
    <source>
        <dbReference type="EMBL" id="TFK21418.1"/>
    </source>
</evidence>
<organism evidence="11 12">
    <name type="scientific">Coprinopsis marcescibilis</name>
    <name type="common">Agaric fungus</name>
    <name type="synonym">Psathyrella marcescibilis</name>
    <dbReference type="NCBI Taxonomy" id="230819"/>
    <lineage>
        <taxon>Eukaryota</taxon>
        <taxon>Fungi</taxon>
        <taxon>Dikarya</taxon>
        <taxon>Basidiomycota</taxon>
        <taxon>Agaricomycotina</taxon>
        <taxon>Agaricomycetes</taxon>
        <taxon>Agaricomycetidae</taxon>
        <taxon>Agaricales</taxon>
        <taxon>Agaricineae</taxon>
        <taxon>Psathyrellaceae</taxon>
        <taxon>Coprinopsis</taxon>
    </lineage>
</organism>
<dbReference type="AlphaFoldDB" id="A0A5C3KZN9"/>
<evidence type="ECO:0000256" key="6">
    <source>
        <dbReference type="ARBA" id="ARBA00023004"/>
    </source>
</evidence>
<comment type="cofactor">
    <cofactor evidence="1">
        <name>heme b</name>
        <dbReference type="ChEBI" id="CHEBI:60344"/>
    </cofactor>
</comment>
<evidence type="ECO:0000256" key="5">
    <source>
        <dbReference type="ARBA" id="ARBA00023002"/>
    </source>
</evidence>
<reference evidence="11 12" key="1">
    <citation type="journal article" date="2019" name="Nat. Ecol. Evol.">
        <title>Megaphylogeny resolves global patterns of mushroom evolution.</title>
        <authorList>
            <person name="Varga T."/>
            <person name="Krizsan K."/>
            <person name="Foldi C."/>
            <person name="Dima B."/>
            <person name="Sanchez-Garcia M."/>
            <person name="Sanchez-Ramirez S."/>
            <person name="Szollosi G.J."/>
            <person name="Szarkandi J.G."/>
            <person name="Papp V."/>
            <person name="Albert L."/>
            <person name="Andreopoulos W."/>
            <person name="Angelini C."/>
            <person name="Antonin V."/>
            <person name="Barry K.W."/>
            <person name="Bougher N.L."/>
            <person name="Buchanan P."/>
            <person name="Buyck B."/>
            <person name="Bense V."/>
            <person name="Catcheside P."/>
            <person name="Chovatia M."/>
            <person name="Cooper J."/>
            <person name="Damon W."/>
            <person name="Desjardin D."/>
            <person name="Finy P."/>
            <person name="Geml J."/>
            <person name="Haridas S."/>
            <person name="Hughes K."/>
            <person name="Justo A."/>
            <person name="Karasinski D."/>
            <person name="Kautmanova I."/>
            <person name="Kiss B."/>
            <person name="Kocsube S."/>
            <person name="Kotiranta H."/>
            <person name="LaButti K.M."/>
            <person name="Lechner B.E."/>
            <person name="Liimatainen K."/>
            <person name="Lipzen A."/>
            <person name="Lukacs Z."/>
            <person name="Mihaltcheva S."/>
            <person name="Morgado L.N."/>
            <person name="Niskanen T."/>
            <person name="Noordeloos M.E."/>
            <person name="Ohm R.A."/>
            <person name="Ortiz-Santana B."/>
            <person name="Ovrebo C."/>
            <person name="Racz N."/>
            <person name="Riley R."/>
            <person name="Savchenko A."/>
            <person name="Shiryaev A."/>
            <person name="Soop K."/>
            <person name="Spirin V."/>
            <person name="Szebenyi C."/>
            <person name="Tomsovsky M."/>
            <person name="Tulloss R.E."/>
            <person name="Uehling J."/>
            <person name="Grigoriev I.V."/>
            <person name="Vagvolgyi C."/>
            <person name="Papp T."/>
            <person name="Martin F.M."/>
            <person name="Miettinen O."/>
            <person name="Hibbett D.S."/>
            <person name="Nagy L.G."/>
        </authorList>
    </citation>
    <scope>NUCLEOTIDE SEQUENCE [LARGE SCALE GENOMIC DNA]</scope>
    <source>
        <strain evidence="11 12">CBS 121175</strain>
    </source>
</reference>
<dbReference type="Gene3D" id="1.10.489.10">
    <property type="entry name" value="Chloroperoxidase-like"/>
    <property type="match status" value="1"/>
</dbReference>
<dbReference type="GO" id="GO:0004601">
    <property type="term" value="F:peroxidase activity"/>
    <property type="evidence" value="ECO:0007669"/>
    <property type="project" value="UniProtKB-KW"/>
</dbReference>
<feature type="signal peptide" evidence="9">
    <location>
        <begin position="1"/>
        <end position="23"/>
    </location>
</feature>
<dbReference type="Proteomes" id="UP000307440">
    <property type="component" value="Unassembled WGS sequence"/>
</dbReference>
<dbReference type="EMBL" id="ML210269">
    <property type="protein sequence ID" value="TFK21418.1"/>
    <property type="molecule type" value="Genomic_DNA"/>
</dbReference>
<proteinExistence type="inferred from homology"/>
<gene>
    <name evidence="11" type="ORF">FA15DRAFT_717101</name>
</gene>
<dbReference type="GO" id="GO:0046872">
    <property type="term" value="F:metal ion binding"/>
    <property type="evidence" value="ECO:0007669"/>
    <property type="project" value="UniProtKB-KW"/>
</dbReference>
<keyword evidence="4" id="KW-0479">Metal-binding</keyword>
<keyword evidence="2 11" id="KW-0575">Peroxidase</keyword>
<name>A0A5C3KZN9_COPMA</name>
<evidence type="ECO:0000259" key="10">
    <source>
        <dbReference type="PROSITE" id="PS51405"/>
    </source>
</evidence>
<dbReference type="PROSITE" id="PS51405">
    <property type="entry name" value="HEME_HALOPEROXIDASE"/>
    <property type="match status" value="1"/>
</dbReference>
<feature type="region of interest" description="Disordered" evidence="8">
    <location>
        <begin position="38"/>
        <end position="57"/>
    </location>
</feature>
<evidence type="ECO:0000256" key="7">
    <source>
        <dbReference type="ARBA" id="ARBA00025795"/>
    </source>
</evidence>
<dbReference type="InterPro" id="IPR036851">
    <property type="entry name" value="Chloroperoxidase-like_sf"/>
</dbReference>
<keyword evidence="9" id="KW-0732">Signal</keyword>
<keyword evidence="5" id="KW-0560">Oxidoreductase</keyword>
<sequence>MIAHAFNTSLVILLCAIINNVAGFPSYASPRGLRGRQAEDTAASFDAKLPPAPPGPSNYTRTKLVDDASHPWQAQRPGDIRGPCPGMNTLASHGYLPRDGVATPAEIVQAVQDGFNMENSAARVVTYSAHLLDGNLVTDLISIGGKTTKSGPSPPLPALAAGLSNHGTSEGDASLTALDAYFGDGVSFNQPLFDQLVEFSNQYGGGYYNLSVAAELRYHRVQESIATNPEFSFTGFRHNAAYSEAVFLVNFFVDGRHHGTDKAGQLDMDSALSFFRDNRFPKGFFRAAQPTAIEGIDVIYIAHPVEPGRNVDGVDSYVADHSLGSLVDTCTFYTGFVNVTVRGLYPEPTGALLRSLNINLGFFYDALVDQGLVDCPRVFPYGQG</sequence>
<dbReference type="PANTHER" id="PTHR33577:SF16">
    <property type="entry name" value="HEME HALOPEROXIDASE FAMILY PROFILE DOMAIN-CONTAINING PROTEIN"/>
    <property type="match status" value="1"/>
</dbReference>